<comment type="caution">
    <text evidence="2">The sequence shown here is derived from an EMBL/GenBank/DDBJ whole genome shotgun (WGS) entry which is preliminary data.</text>
</comment>
<dbReference type="InterPro" id="IPR012348">
    <property type="entry name" value="RNR-like"/>
</dbReference>
<reference evidence="3" key="1">
    <citation type="journal article" date="2019" name="Int. J. Syst. Evol. Microbiol.">
        <title>The Global Catalogue of Microorganisms (GCM) 10K type strain sequencing project: providing services to taxonomists for standard genome sequencing and annotation.</title>
        <authorList>
            <consortium name="The Broad Institute Genomics Platform"/>
            <consortium name="The Broad Institute Genome Sequencing Center for Infectious Disease"/>
            <person name="Wu L."/>
            <person name="Ma J."/>
        </authorList>
    </citation>
    <scope>NUCLEOTIDE SEQUENCE [LARGE SCALE GENOMIC DNA]</scope>
    <source>
        <strain evidence="3">CGMCC 1.15197</strain>
    </source>
</reference>
<feature type="transmembrane region" description="Helical" evidence="1">
    <location>
        <begin position="180"/>
        <end position="200"/>
    </location>
</feature>
<evidence type="ECO:0000256" key="1">
    <source>
        <dbReference type="SAM" id="Phobius"/>
    </source>
</evidence>
<dbReference type="EMBL" id="BMHT01000001">
    <property type="protein sequence ID" value="GGE95569.1"/>
    <property type="molecule type" value="Genomic_DNA"/>
</dbReference>
<evidence type="ECO:0000313" key="2">
    <source>
        <dbReference type="EMBL" id="GGE95569.1"/>
    </source>
</evidence>
<dbReference type="RefSeq" id="WP_188810209.1">
    <property type="nucleotide sequence ID" value="NZ_BMHT01000001.1"/>
</dbReference>
<dbReference type="SUPFAM" id="SSF47240">
    <property type="entry name" value="Ferritin-like"/>
    <property type="match status" value="1"/>
</dbReference>
<keyword evidence="1" id="KW-0472">Membrane</keyword>
<name>A0ABQ1TKH8_9BACT</name>
<evidence type="ECO:0008006" key="4">
    <source>
        <dbReference type="Google" id="ProtNLM"/>
    </source>
</evidence>
<dbReference type="Proteomes" id="UP000632273">
    <property type="component" value="Unassembled WGS sequence"/>
</dbReference>
<evidence type="ECO:0000313" key="3">
    <source>
        <dbReference type="Proteomes" id="UP000632273"/>
    </source>
</evidence>
<sequence>MTFQNWAAYFRANQHHLDNLSWDDTYQLTEREKRAVRRSVQHFQKGESSAGSHFRQQAQQLGDADYAQTLDLFLQEEHDHAAVLGSYLDQEEMPRLKSHGLDRIFQWLRRQISLENTVRVILTAELIAAVYYRALFQATYSGLLQQICLRILADEEMHINFQCFTLHHLSQHRSRFTNWFVRKAYGVLLLGTILAVWLSYFRTLRAGGYGFFTFSSAVWSKWVWAETMQKHVERITIRGQEPIVLANRPKVSWDSSQRVQPRWAH</sequence>
<accession>A0ABQ1TKH8</accession>
<organism evidence="2 3">
    <name type="scientific">Hymenobacter cavernae</name>
    <dbReference type="NCBI Taxonomy" id="2044852"/>
    <lineage>
        <taxon>Bacteria</taxon>
        <taxon>Pseudomonadati</taxon>
        <taxon>Bacteroidota</taxon>
        <taxon>Cytophagia</taxon>
        <taxon>Cytophagales</taxon>
        <taxon>Hymenobacteraceae</taxon>
        <taxon>Hymenobacter</taxon>
    </lineage>
</organism>
<dbReference type="CDD" id="cd00657">
    <property type="entry name" value="Ferritin_like"/>
    <property type="match status" value="1"/>
</dbReference>
<protein>
    <recommendedName>
        <fullName evidence="4">Ferritin-like domain-containing protein</fullName>
    </recommendedName>
</protein>
<keyword evidence="3" id="KW-1185">Reference proteome</keyword>
<proteinExistence type="predicted"/>
<keyword evidence="1" id="KW-0812">Transmembrane</keyword>
<gene>
    <name evidence="2" type="ORF">GCM10011383_02880</name>
</gene>
<dbReference type="InterPro" id="IPR009078">
    <property type="entry name" value="Ferritin-like_SF"/>
</dbReference>
<keyword evidence="1" id="KW-1133">Transmembrane helix</keyword>
<dbReference type="Gene3D" id="1.10.620.20">
    <property type="entry name" value="Ribonucleotide Reductase, subunit A"/>
    <property type="match status" value="1"/>
</dbReference>